<dbReference type="AlphaFoldDB" id="A0A9J9LGL3"/>
<dbReference type="SUPFAM" id="SSF55718">
    <property type="entry name" value="SCP-like"/>
    <property type="match status" value="1"/>
</dbReference>
<keyword evidence="1" id="KW-0479">Metal-binding</keyword>
<dbReference type="InterPro" id="IPR038536">
    <property type="entry name" value="Alkyl/aryl-sulf_dimr_sf"/>
</dbReference>
<dbReference type="InterPro" id="IPR001279">
    <property type="entry name" value="Metallo-B-lactamas"/>
</dbReference>
<gene>
    <name evidence="6" type="ordered locus">Swit_4256</name>
</gene>
<name>A0A9J9LGL3_RHIWR</name>
<keyword evidence="2" id="KW-0378">Hydrolase</keyword>
<dbReference type="SUPFAM" id="SSF56281">
    <property type="entry name" value="Metallo-hydrolase/oxidoreductase"/>
    <property type="match status" value="1"/>
</dbReference>
<reference evidence="6 7" key="1">
    <citation type="journal article" date="2010" name="J. Bacteriol.">
        <title>Genome sequence of the dioxin-mineralizing bacterium Sphingomonas wittichii RW1.</title>
        <authorList>
            <person name="Miller T.R."/>
            <person name="Delcher A.L."/>
            <person name="Salzberg S.L."/>
            <person name="Saunders E."/>
            <person name="Detter J.C."/>
            <person name="Halden R.U."/>
        </authorList>
    </citation>
    <scope>NUCLEOTIDE SEQUENCE [LARGE SCALE GENOMIC DNA]</scope>
    <source>
        <strain evidence="7">DSM 6014 / CCUG 31198 / JCM 15750 / NBRC 105917 / EY 4224 / RW1</strain>
    </source>
</reference>
<dbReference type="Proteomes" id="UP000001989">
    <property type="component" value="Chromosome"/>
</dbReference>
<evidence type="ECO:0000256" key="3">
    <source>
        <dbReference type="ARBA" id="ARBA00022833"/>
    </source>
</evidence>
<feature type="domain" description="Metallo-beta-lactamase" evidence="5">
    <location>
        <begin position="144"/>
        <end position="370"/>
    </location>
</feature>
<dbReference type="KEGG" id="swi:Swit_4256"/>
<accession>A0A9J9LGL3</accession>
<comment type="similarity">
    <text evidence="4">Belongs to the metallo-beta-lactamase superfamily. Type III sulfatase family.</text>
</comment>
<dbReference type="InterPro" id="IPR029229">
    <property type="entry name" value="Alkyl_sulf_C"/>
</dbReference>
<sequence length="669" mass="72622">MVKTSWQRGNGLFGKRRVLGGTALAASLLVGWHGPVHAGSAFDRLPKPPSAATVERLAEVERSLPLDDREDFDFAARGFIAPPLDPQIRNASGEVVRDLTGYGLYAGPRPASVNPSLWRQAQVMGRPGLYQVTPSVFQVRGMDLANMTVILGKTGYILVDPLMATEAAAAALKLVRARLGDRPVTGIILTHSHPDHYGGTAGVLTEAQLRDHSVPVLAPGGFSAAALSENVVAGPAMSRRNNFMFGMYLPFGAQGAVSYGLGPAFKGGLAKGTISFVPPTEEISEDGARRTIDGVDIEFMITPDAEAPSELMFYLPGMRVLCGAEILTATIHNVQTLRGAPARDARKWAEYIDVAMKRFGDRTDALVTSHFWPRFGQAKIGDYLRHYRNAYAFMHDQTARLMNDGYTPTEIAERMALPADQSRHWYNRENYGTLRHNSKGIYDRYLGWFDANPSNLDPLPPEQSAPRYVEAMGGHDRAMKIAAAAVDGGEYRWAAELLKQIVFADPARQDGRYLLADAYEQLGYQAESATWRNFYLTGAQELRSGAPTTAYDVSGDFLQSLPLTAVLDVLATRIDPARIVGQSVEIGLRDGRQAELVTIEDGVLTHRAITPKDAPRARVSGDTRAIVAMLLGKPVAASTVAQVEGDRAAVELLRGALASPIPNFNIVTP</sequence>
<dbReference type="InterPro" id="IPR052195">
    <property type="entry name" value="Bact_Alkyl/Aryl-Sulfatase"/>
</dbReference>
<protein>
    <submittedName>
        <fullName evidence="6">Beta-lactamase domain protein</fullName>
    </submittedName>
</protein>
<dbReference type="EMBL" id="CP000699">
    <property type="protein sequence ID" value="ABQ70596.1"/>
    <property type="molecule type" value="Genomic_DNA"/>
</dbReference>
<keyword evidence="7" id="KW-1185">Reference proteome</keyword>
<evidence type="ECO:0000259" key="5">
    <source>
        <dbReference type="SMART" id="SM00849"/>
    </source>
</evidence>
<evidence type="ECO:0000313" key="7">
    <source>
        <dbReference type="Proteomes" id="UP000001989"/>
    </source>
</evidence>
<dbReference type="Gene3D" id="1.25.40.880">
    <property type="entry name" value="Alkyl sulfatase, dimerisation domain"/>
    <property type="match status" value="1"/>
</dbReference>
<organism evidence="6 7">
    <name type="scientific">Rhizorhabdus wittichii (strain DSM 6014 / CCUG 31198 / JCM 15750 / NBRC 105917 / EY 4224 / RW1)</name>
    <name type="common">Sphingomonas wittichii</name>
    <dbReference type="NCBI Taxonomy" id="392499"/>
    <lineage>
        <taxon>Bacteria</taxon>
        <taxon>Pseudomonadati</taxon>
        <taxon>Pseudomonadota</taxon>
        <taxon>Alphaproteobacteria</taxon>
        <taxon>Sphingomonadales</taxon>
        <taxon>Sphingomonadaceae</taxon>
        <taxon>Rhizorhabdus</taxon>
    </lineage>
</organism>
<dbReference type="GO" id="GO:0018741">
    <property type="term" value="F:linear primary-alkylsulfatase activity"/>
    <property type="evidence" value="ECO:0007669"/>
    <property type="project" value="InterPro"/>
</dbReference>
<dbReference type="PANTHER" id="PTHR43223">
    <property type="entry name" value="ALKYL/ARYL-SULFATASE"/>
    <property type="match status" value="1"/>
</dbReference>
<dbReference type="PANTHER" id="PTHR43223:SF1">
    <property type="entry name" value="ALKYL_ARYL-SULFATASE BDS1"/>
    <property type="match status" value="1"/>
</dbReference>
<dbReference type="GO" id="GO:0046872">
    <property type="term" value="F:metal ion binding"/>
    <property type="evidence" value="ECO:0007669"/>
    <property type="project" value="UniProtKB-KW"/>
</dbReference>
<evidence type="ECO:0000256" key="4">
    <source>
        <dbReference type="ARBA" id="ARBA00033751"/>
    </source>
</evidence>
<dbReference type="Pfam" id="PF14863">
    <property type="entry name" value="Alkyl_sulf_dimr"/>
    <property type="match status" value="1"/>
</dbReference>
<dbReference type="SMART" id="SM00849">
    <property type="entry name" value="Lactamase_B"/>
    <property type="match status" value="1"/>
</dbReference>
<evidence type="ECO:0000256" key="2">
    <source>
        <dbReference type="ARBA" id="ARBA00022801"/>
    </source>
</evidence>
<keyword evidence="3" id="KW-0862">Zinc</keyword>
<proteinExistence type="inferred from homology"/>
<dbReference type="InterPro" id="IPR036866">
    <property type="entry name" value="RibonucZ/Hydroxyglut_hydro"/>
</dbReference>
<dbReference type="OrthoDB" id="9815874at2"/>
<dbReference type="Gene3D" id="3.30.1050.10">
    <property type="entry name" value="SCP2 sterol-binding domain"/>
    <property type="match status" value="1"/>
</dbReference>
<dbReference type="CDD" id="cd07710">
    <property type="entry name" value="arylsulfatase_Sdsa1-like_MBL-fold"/>
    <property type="match status" value="1"/>
</dbReference>
<dbReference type="InterPro" id="IPR029228">
    <property type="entry name" value="Alkyl_sulf_dimr"/>
</dbReference>
<evidence type="ECO:0000256" key="1">
    <source>
        <dbReference type="ARBA" id="ARBA00022723"/>
    </source>
</evidence>
<evidence type="ECO:0000313" key="6">
    <source>
        <dbReference type="EMBL" id="ABQ70596.1"/>
    </source>
</evidence>
<dbReference type="Pfam" id="PF00753">
    <property type="entry name" value="Lactamase_B"/>
    <property type="match status" value="1"/>
</dbReference>
<dbReference type="Gene3D" id="3.60.15.30">
    <property type="entry name" value="Metallo-beta-lactamase domain"/>
    <property type="match status" value="1"/>
</dbReference>
<dbReference type="GO" id="GO:0018909">
    <property type="term" value="P:dodecyl sulfate metabolic process"/>
    <property type="evidence" value="ECO:0007669"/>
    <property type="project" value="InterPro"/>
</dbReference>
<dbReference type="InterPro" id="IPR036527">
    <property type="entry name" value="SCP2_sterol-bd_dom_sf"/>
</dbReference>
<dbReference type="GO" id="GO:0046983">
    <property type="term" value="F:protein dimerization activity"/>
    <property type="evidence" value="ECO:0007669"/>
    <property type="project" value="InterPro"/>
</dbReference>
<dbReference type="InterPro" id="IPR044097">
    <property type="entry name" value="Bds1/SdsA1_MBL-fold"/>
</dbReference>
<dbReference type="Pfam" id="PF14864">
    <property type="entry name" value="Alkyl_sulf_C"/>
    <property type="match status" value="1"/>
</dbReference>